<dbReference type="EMBL" id="AXZG01000010">
    <property type="protein sequence ID" value="ERT67375.1"/>
    <property type="molecule type" value="Genomic_DNA"/>
</dbReference>
<dbReference type="Proteomes" id="UP000017174">
    <property type="component" value="Unassembled WGS sequence"/>
</dbReference>
<organism evidence="1 2">
    <name type="scientific">Rothia aeria F0184</name>
    <dbReference type="NCBI Taxonomy" id="888019"/>
    <lineage>
        <taxon>Bacteria</taxon>
        <taxon>Bacillati</taxon>
        <taxon>Actinomycetota</taxon>
        <taxon>Actinomycetes</taxon>
        <taxon>Micrococcales</taxon>
        <taxon>Micrococcaceae</taxon>
        <taxon>Rothia</taxon>
    </lineage>
</organism>
<dbReference type="AlphaFoldDB" id="U7V753"/>
<accession>U7V753</accession>
<evidence type="ECO:0000313" key="2">
    <source>
        <dbReference type="Proteomes" id="UP000017174"/>
    </source>
</evidence>
<proteinExistence type="predicted"/>
<comment type="caution">
    <text evidence="1">The sequence shown here is derived from an EMBL/GenBank/DDBJ whole genome shotgun (WGS) entry which is preliminary data.</text>
</comment>
<reference evidence="1 2" key="1">
    <citation type="submission" date="2013-08" db="EMBL/GenBank/DDBJ databases">
        <authorList>
            <person name="Weinstock G."/>
            <person name="Sodergren E."/>
            <person name="Wylie T."/>
            <person name="Fulton L."/>
            <person name="Fulton R."/>
            <person name="Fronick C."/>
            <person name="O'Laughlin M."/>
            <person name="Godfrey J."/>
            <person name="Miner T."/>
            <person name="Herter B."/>
            <person name="Appelbaum E."/>
            <person name="Cordes M."/>
            <person name="Lek S."/>
            <person name="Wollam A."/>
            <person name="Pepin K.H."/>
            <person name="Palsikar V.B."/>
            <person name="Mitreva M."/>
            <person name="Wilson R.K."/>
        </authorList>
    </citation>
    <scope>NUCLEOTIDE SEQUENCE [LARGE SCALE GENOMIC DNA]</scope>
    <source>
        <strain evidence="1 2">F0184</strain>
    </source>
</reference>
<protein>
    <submittedName>
        <fullName evidence="1">Uncharacterized protein</fullName>
    </submittedName>
</protein>
<sequence>MQSFISKNTPRADLRGIFRWWVVNIFVRNRQRLTYKPAFI</sequence>
<gene>
    <name evidence="1" type="ORF">HMPREF0742_00280</name>
</gene>
<dbReference type="HOGENOM" id="CLU_3295913_0_0_11"/>
<name>U7V753_9MICC</name>
<evidence type="ECO:0000313" key="1">
    <source>
        <dbReference type="EMBL" id="ERT67375.1"/>
    </source>
</evidence>